<protein>
    <recommendedName>
        <fullName evidence="5">Peptidase S8/S53 domain-containing protein</fullName>
    </recommendedName>
</protein>
<sequence length="337" mass="38879">MNDRVKVAILDTGIYRYHDYLKDNKITGISYECIHNYMFETDSYGDENGHGTACASIIKKELNNVELIAVKVLDKFGNSNLELIEEGLRLILESDIRIVLMNITVKDGKDIKRLHEICCELYEKDKIIICPTDNTANESYPAVFSGVIGVKGSILNKKDIFWYNEKANIQCVIDSNARMVCNTDNNYTLSDRCNSYAAAMLTGKVARLLYENPMLSFESLNKKLEILSKKNNWTSSDLKEAQRNPDFKVGLYKNDNQLFLTVVGIIKEFLNIPKEDNFIYECSLFNKYIGLNRNNCYYLLRRFEECFGIEFDFMNITRHDLLSIYSITELVETYIKG</sequence>
<dbReference type="PANTHER" id="PTHR42884:SF14">
    <property type="entry name" value="NEUROENDOCRINE CONVERTASE 1"/>
    <property type="match status" value="1"/>
</dbReference>
<evidence type="ECO:0000259" key="5">
    <source>
        <dbReference type="Pfam" id="PF00082"/>
    </source>
</evidence>
<accession>A0ABS4EAM8</accession>
<dbReference type="InterPro" id="IPR000209">
    <property type="entry name" value="Peptidase_S8/S53_dom"/>
</dbReference>
<evidence type="ECO:0000256" key="2">
    <source>
        <dbReference type="ARBA" id="ARBA00022670"/>
    </source>
</evidence>
<dbReference type="SUPFAM" id="SSF52743">
    <property type="entry name" value="Subtilisin-like"/>
    <property type="match status" value="1"/>
</dbReference>
<dbReference type="InterPro" id="IPR036852">
    <property type="entry name" value="Peptidase_S8/S53_dom_sf"/>
</dbReference>
<evidence type="ECO:0000256" key="4">
    <source>
        <dbReference type="ARBA" id="ARBA00022825"/>
    </source>
</evidence>
<keyword evidence="4" id="KW-0720">Serine protease</keyword>
<dbReference type="PROSITE" id="PS00136">
    <property type="entry name" value="SUBTILASE_ASP"/>
    <property type="match status" value="1"/>
</dbReference>
<dbReference type="PANTHER" id="PTHR42884">
    <property type="entry name" value="PROPROTEIN CONVERTASE SUBTILISIN/KEXIN-RELATED"/>
    <property type="match status" value="1"/>
</dbReference>
<dbReference type="InterPro" id="IPR023827">
    <property type="entry name" value="Peptidase_S8_Asp-AS"/>
</dbReference>
<dbReference type="RefSeq" id="WP_209456473.1">
    <property type="nucleotide sequence ID" value="NZ_BAAACS010000002.1"/>
</dbReference>
<reference evidence="6 7" key="1">
    <citation type="submission" date="2021-03" db="EMBL/GenBank/DDBJ databases">
        <title>Genomic Encyclopedia of Type Strains, Phase IV (KMG-IV): sequencing the most valuable type-strain genomes for metagenomic binning, comparative biology and taxonomic classification.</title>
        <authorList>
            <person name="Goeker M."/>
        </authorList>
    </citation>
    <scope>NUCLEOTIDE SEQUENCE [LARGE SCALE GENOMIC DNA]</scope>
    <source>
        <strain evidence="6 7">DSM 1289</strain>
    </source>
</reference>
<evidence type="ECO:0000256" key="1">
    <source>
        <dbReference type="ARBA" id="ARBA00011073"/>
    </source>
</evidence>
<evidence type="ECO:0000313" key="7">
    <source>
        <dbReference type="Proteomes" id="UP000767291"/>
    </source>
</evidence>
<gene>
    <name evidence="6" type="ORF">J2Z43_001371</name>
</gene>
<organism evidence="6 7">
    <name type="scientific">Metaclostridioides mangenotii</name>
    <dbReference type="NCBI Taxonomy" id="1540"/>
    <lineage>
        <taxon>Bacteria</taxon>
        <taxon>Bacillati</taxon>
        <taxon>Bacillota</taxon>
        <taxon>Clostridia</taxon>
        <taxon>Peptostreptococcales</taxon>
        <taxon>Peptostreptococcaceae</taxon>
        <taxon>Metaclostridioides</taxon>
    </lineage>
</organism>
<dbReference type="EMBL" id="JAGGJX010000002">
    <property type="protein sequence ID" value="MBP1854978.1"/>
    <property type="molecule type" value="Genomic_DNA"/>
</dbReference>
<comment type="caution">
    <text evidence="6">The sequence shown here is derived from an EMBL/GenBank/DDBJ whole genome shotgun (WGS) entry which is preliminary data.</text>
</comment>
<feature type="domain" description="Peptidase S8/S53" evidence="5">
    <location>
        <begin position="4"/>
        <end position="222"/>
    </location>
</feature>
<proteinExistence type="inferred from homology"/>
<dbReference type="Pfam" id="PF00082">
    <property type="entry name" value="Peptidase_S8"/>
    <property type="match status" value="1"/>
</dbReference>
<comment type="similarity">
    <text evidence="1">Belongs to the peptidase S8 family.</text>
</comment>
<evidence type="ECO:0000313" key="6">
    <source>
        <dbReference type="EMBL" id="MBP1854978.1"/>
    </source>
</evidence>
<dbReference type="PRINTS" id="PR00723">
    <property type="entry name" value="SUBTILISIN"/>
</dbReference>
<dbReference type="InterPro" id="IPR015500">
    <property type="entry name" value="Peptidase_S8_subtilisin-rel"/>
</dbReference>
<name>A0ABS4EAM8_9FIRM</name>
<keyword evidence="2" id="KW-0645">Protease</keyword>
<dbReference type="Proteomes" id="UP000767291">
    <property type="component" value="Unassembled WGS sequence"/>
</dbReference>
<keyword evidence="3" id="KW-0378">Hydrolase</keyword>
<evidence type="ECO:0000256" key="3">
    <source>
        <dbReference type="ARBA" id="ARBA00022801"/>
    </source>
</evidence>
<keyword evidence="7" id="KW-1185">Reference proteome</keyword>
<dbReference type="Gene3D" id="3.40.50.200">
    <property type="entry name" value="Peptidase S8/S53 domain"/>
    <property type="match status" value="1"/>
</dbReference>